<dbReference type="Pfam" id="PF07833">
    <property type="entry name" value="Cu_amine_oxidN1"/>
    <property type="match status" value="1"/>
</dbReference>
<dbReference type="InterPro" id="IPR009045">
    <property type="entry name" value="Zn_M74/Hedgehog-like"/>
</dbReference>
<dbReference type="STRING" id="1833852.B0537_15740"/>
<proteinExistence type="predicted"/>
<protein>
    <recommendedName>
        <fullName evidence="6">D-alanyl-D-alanine carboxypeptidase</fullName>
    </recommendedName>
</protein>
<dbReference type="Proteomes" id="UP000189464">
    <property type="component" value="Chromosome"/>
</dbReference>
<evidence type="ECO:0000256" key="1">
    <source>
        <dbReference type="SAM" id="SignalP"/>
    </source>
</evidence>
<gene>
    <name evidence="4" type="ORF">B0537_15740</name>
</gene>
<feature type="chain" id="PRO_5012548963" description="D-alanyl-D-alanine carboxypeptidase" evidence="1">
    <location>
        <begin position="26"/>
        <end position="332"/>
    </location>
</feature>
<organism evidence="4 5">
    <name type="scientific">Desulforamulus ferrireducens</name>
    <dbReference type="NCBI Taxonomy" id="1833852"/>
    <lineage>
        <taxon>Bacteria</taxon>
        <taxon>Bacillati</taxon>
        <taxon>Bacillota</taxon>
        <taxon>Clostridia</taxon>
        <taxon>Eubacteriales</taxon>
        <taxon>Peptococcaceae</taxon>
        <taxon>Desulforamulus</taxon>
    </lineage>
</organism>
<dbReference type="PANTHER" id="PTHR34385:SF1">
    <property type="entry name" value="PEPTIDOGLYCAN L-ALANYL-D-GLUTAMATE ENDOPEPTIDASE CWLK"/>
    <property type="match status" value="1"/>
</dbReference>
<dbReference type="KEGG" id="dfg:B0537_15740"/>
<dbReference type="RefSeq" id="WP_159438685.1">
    <property type="nucleotide sequence ID" value="NZ_CP019698.1"/>
</dbReference>
<keyword evidence="5" id="KW-1185">Reference proteome</keyword>
<accession>A0A1S6J040</accession>
<sequence>MGKLAGWLIVFLLLIVNPTTTGSQAASFNSAVFQPGSERYIVNHQEQAMDAITFIEQGRVWVPLRYLAYACGITTEGILWDPVTQSARLTLGDRELTLQVGSKQLVGQEGPWQVDTAPQIIGDRVYLPARWVASYFGYGVDWDAEKRAVLIYAFPAEKPQPPPAVDILLVNKQLPLPADYSVGELVDFQDFRFAAPVQAPLQELFAAAARQGFSLRVTSGYRSAAEQQAVFQNRASKQGLNVARATVAPVGHSEHQTGLAVDIAGTTRAYDWLAANSWQYGFILRYPKGKEAITGYAYEPWHFRYVGVPIASFMHYKGIATLEEFVFNYAGG</sequence>
<evidence type="ECO:0000313" key="5">
    <source>
        <dbReference type="Proteomes" id="UP000189464"/>
    </source>
</evidence>
<dbReference type="Gene3D" id="3.30.457.10">
    <property type="entry name" value="Copper amine oxidase-like, N-terminal domain"/>
    <property type="match status" value="2"/>
</dbReference>
<keyword evidence="1" id="KW-0732">Signal</keyword>
<dbReference type="GO" id="GO:0008233">
    <property type="term" value="F:peptidase activity"/>
    <property type="evidence" value="ECO:0007669"/>
    <property type="project" value="InterPro"/>
</dbReference>
<dbReference type="SUPFAM" id="SSF55166">
    <property type="entry name" value="Hedgehog/DD-peptidase"/>
    <property type="match status" value="1"/>
</dbReference>
<name>A0A1S6J040_9FIRM</name>
<dbReference type="GO" id="GO:0006508">
    <property type="term" value="P:proteolysis"/>
    <property type="evidence" value="ECO:0007669"/>
    <property type="project" value="InterPro"/>
</dbReference>
<feature type="domain" description="D-alanyl-D-alanine carboxypeptidase-like core" evidence="2">
    <location>
        <begin position="197"/>
        <end position="307"/>
    </location>
</feature>
<dbReference type="OrthoDB" id="9816096at2"/>
<dbReference type="EMBL" id="CP019698">
    <property type="protein sequence ID" value="AQS60392.1"/>
    <property type="molecule type" value="Genomic_DNA"/>
</dbReference>
<dbReference type="InterPro" id="IPR058193">
    <property type="entry name" value="VanY/YodJ_core_dom"/>
</dbReference>
<feature type="signal peptide" evidence="1">
    <location>
        <begin position="1"/>
        <end position="25"/>
    </location>
</feature>
<dbReference type="AlphaFoldDB" id="A0A1S6J040"/>
<dbReference type="PANTHER" id="PTHR34385">
    <property type="entry name" value="D-ALANYL-D-ALANINE CARBOXYPEPTIDASE"/>
    <property type="match status" value="1"/>
</dbReference>
<evidence type="ECO:0000259" key="3">
    <source>
        <dbReference type="Pfam" id="PF07833"/>
    </source>
</evidence>
<dbReference type="Gene3D" id="3.30.1380.10">
    <property type="match status" value="1"/>
</dbReference>
<dbReference type="InterPro" id="IPR012854">
    <property type="entry name" value="Cu_amine_oxidase-like_N"/>
</dbReference>
<dbReference type="Pfam" id="PF02557">
    <property type="entry name" value="VanY"/>
    <property type="match status" value="1"/>
</dbReference>
<dbReference type="SUPFAM" id="SSF55383">
    <property type="entry name" value="Copper amine oxidase, domain N"/>
    <property type="match status" value="2"/>
</dbReference>
<dbReference type="InterPro" id="IPR036582">
    <property type="entry name" value="Mao_N_sf"/>
</dbReference>
<dbReference type="CDD" id="cd14852">
    <property type="entry name" value="LD-carboxypeptidase"/>
    <property type="match status" value="1"/>
</dbReference>
<feature type="domain" description="Copper amine oxidase-like N-terminal" evidence="3">
    <location>
        <begin position="42"/>
        <end position="151"/>
    </location>
</feature>
<dbReference type="InterPro" id="IPR003709">
    <property type="entry name" value="VanY-like_core_dom"/>
</dbReference>
<evidence type="ECO:0000313" key="4">
    <source>
        <dbReference type="EMBL" id="AQS60392.1"/>
    </source>
</evidence>
<evidence type="ECO:0008006" key="6">
    <source>
        <dbReference type="Google" id="ProtNLM"/>
    </source>
</evidence>
<evidence type="ECO:0000259" key="2">
    <source>
        <dbReference type="Pfam" id="PF02557"/>
    </source>
</evidence>
<dbReference type="InterPro" id="IPR052179">
    <property type="entry name" value="DD-CPase-like"/>
</dbReference>
<reference evidence="4 5" key="1">
    <citation type="journal article" date="2016" name="Int. J. Syst. Evol. Microbiol.">
        <title>Desulfotomaculum ferrireducens sp. nov., a moderately thermophilic sulfate-reducing and dissimilatory Fe(III)-reducing bacterium isolated from compost.</title>
        <authorList>
            <person name="Yang G."/>
            <person name="Guo J."/>
            <person name="Zhuang L."/>
            <person name="Yuan Y."/>
            <person name="Zhou S."/>
        </authorList>
    </citation>
    <scope>NUCLEOTIDE SEQUENCE [LARGE SCALE GENOMIC DNA]</scope>
    <source>
        <strain evidence="4 5">GSS09</strain>
    </source>
</reference>